<dbReference type="EMBL" id="ASWA01000002">
    <property type="protein sequence ID" value="EOT68999.1"/>
    <property type="molecule type" value="Genomic_DNA"/>
</dbReference>
<evidence type="ECO:0000313" key="5">
    <source>
        <dbReference type="Proteomes" id="UP000013783"/>
    </source>
</evidence>
<evidence type="ECO:0000313" key="4">
    <source>
        <dbReference type="EMBL" id="EOT68999.1"/>
    </source>
</evidence>
<dbReference type="Gene3D" id="1.10.150.260">
    <property type="entry name" value="YozE SAM-like"/>
    <property type="match status" value="1"/>
</dbReference>
<dbReference type="PATRIC" id="fig|1158601.3.peg.508"/>
<dbReference type="Proteomes" id="UP000013783">
    <property type="component" value="Unassembled WGS sequence"/>
</dbReference>
<sequence length="86" mass="10310">MIKRNNGNHRGEKMRRSFYHYILTQRGHNPHDPVEAFAGSVAKDIMFPKQSEDYHEITDYLELSVDYLDSMDLFDQVWDKYLENNK</sequence>
<dbReference type="Proteomes" id="UP000014148">
    <property type="component" value="Unassembled WGS sequence"/>
</dbReference>
<dbReference type="STRING" id="71451.RV07_GL001782"/>
<reference evidence="3 5" key="1">
    <citation type="submission" date="2013-02" db="EMBL/GenBank/DDBJ databases">
        <title>The Genome Sequence of Enterococcus malodoratus ATCC_43197.</title>
        <authorList>
            <consortium name="The Broad Institute Genome Sequencing Platform"/>
            <consortium name="The Broad Institute Genome Sequencing Center for Infectious Disease"/>
            <person name="Earl A.M."/>
            <person name="Gilmore M.S."/>
            <person name="Lebreton F."/>
            <person name="Walker B."/>
            <person name="Young S.K."/>
            <person name="Zeng Q."/>
            <person name="Gargeya S."/>
            <person name="Fitzgerald M."/>
            <person name="Haas B."/>
            <person name="Abouelleil A."/>
            <person name="Alvarado L."/>
            <person name="Arachchi H.M."/>
            <person name="Berlin A.M."/>
            <person name="Chapman S.B."/>
            <person name="Dewar J."/>
            <person name="Goldberg J."/>
            <person name="Griggs A."/>
            <person name="Gujja S."/>
            <person name="Hansen M."/>
            <person name="Howarth C."/>
            <person name="Imamovic A."/>
            <person name="Larimer J."/>
            <person name="McCowan C."/>
            <person name="Murphy C."/>
            <person name="Neiman D."/>
            <person name="Pearson M."/>
            <person name="Priest M."/>
            <person name="Roberts A."/>
            <person name="Saif S."/>
            <person name="Shea T."/>
            <person name="Sisk P."/>
            <person name="Sykes S."/>
            <person name="Wortman J."/>
            <person name="Nusbaum C."/>
            <person name="Birren B."/>
        </authorList>
    </citation>
    <scope>NUCLEOTIDE SEQUENCE [LARGE SCALE GENOMIC DNA]</scope>
    <source>
        <strain evidence="3 5">ATCC 43197</strain>
    </source>
</reference>
<keyword evidence="6" id="KW-1185">Reference proteome</keyword>
<dbReference type="Pfam" id="PF06855">
    <property type="entry name" value="YozE_SAM_like"/>
    <property type="match status" value="1"/>
</dbReference>
<evidence type="ECO:0000313" key="3">
    <source>
        <dbReference type="EMBL" id="EOH80490.1"/>
    </source>
</evidence>
<evidence type="ECO:0000313" key="6">
    <source>
        <dbReference type="Proteomes" id="UP000014148"/>
    </source>
</evidence>
<accession>R2R9Z3</accession>
<dbReference type="HAMAP" id="MF_01538">
    <property type="entry name" value="UPF0346"/>
    <property type="match status" value="1"/>
</dbReference>
<dbReference type="PIRSF" id="PIRSF037262">
    <property type="entry name" value="UCP037262"/>
    <property type="match status" value="1"/>
</dbReference>
<evidence type="ECO:0000256" key="1">
    <source>
        <dbReference type="HAMAP-Rule" id="MF_01538"/>
    </source>
</evidence>
<dbReference type="InterPro" id="IPR023089">
    <property type="entry name" value="YozE_SAM-like"/>
</dbReference>
<comment type="similarity">
    <text evidence="1">Belongs to the UPF0346 family.</text>
</comment>
<evidence type="ECO:0000259" key="2">
    <source>
        <dbReference type="Pfam" id="PF06855"/>
    </source>
</evidence>
<dbReference type="InterPro" id="IPR036806">
    <property type="entry name" value="YozE_SAM-like_sf"/>
</dbReference>
<name>R2R9Z3_9ENTE</name>
<proteinExistence type="inferred from homology"/>
<dbReference type="SUPFAM" id="SSF140652">
    <property type="entry name" value="YozE-like"/>
    <property type="match status" value="1"/>
</dbReference>
<comment type="caution">
    <text evidence="3">The sequence shown here is derived from an EMBL/GenBank/DDBJ whole genome shotgun (WGS) entry which is preliminary data.</text>
</comment>
<dbReference type="NCBIfam" id="NF010193">
    <property type="entry name" value="PRK13672.1"/>
    <property type="match status" value="1"/>
</dbReference>
<reference evidence="4 6" key="2">
    <citation type="submission" date="2013-03" db="EMBL/GenBank/DDBJ databases">
        <title>The Genome Sequence of Enterococcus malodoratus ATCC_43197 (PacBio/Illumina hybrid assembly).</title>
        <authorList>
            <consortium name="The Broad Institute Genomics Platform"/>
            <consortium name="The Broad Institute Genome Sequencing Center for Infectious Disease"/>
            <person name="Earl A."/>
            <person name="Russ C."/>
            <person name="Gilmore M."/>
            <person name="Surin D."/>
            <person name="Walker B."/>
            <person name="Young S."/>
            <person name="Zeng Q."/>
            <person name="Gargeya S."/>
            <person name="Fitzgerald M."/>
            <person name="Haas B."/>
            <person name="Abouelleil A."/>
            <person name="Allen A.W."/>
            <person name="Alvarado L."/>
            <person name="Arachchi H.M."/>
            <person name="Berlin A.M."/>
            <person name="Chapman S.B."/>
            <person name="Gainer-Dewar J."/>
            <person name="Goldberg J."/>
            <person name="Griggs A."/>
            <person name="Gujja S."/>
            <person name="Hansen M."/>
            <person name="Howarth C."/>
            <person name="Imamovic A."/>
            <person name="Ireland A."/>
            <person name="Larimer J."/>
            <person name="McCowan C."/>
            <person name="Murphy C."/>
            <person name="Pearson M."/>
            <person name="Poon T.W."/>
            <person name="Priest M."/>
            <person name="Roberts A."/>
            <person name="Saif S."/>
            <person name="Shea T."/>
            <person name="Sisk P."/>
            <person name="Sykes S."/>
            <person name="Wortman J."/>
            <person name="Nusbaum C."/>
            <person name="Birren B."/>
        </authorList>
    </citation>
    <scope>NUCLEOTIDE SEQUENCE [LARGE SCALE GENOMIC DNA]</scope>
    <source>
        <strain evidence="4 6">ATCC 43197</strain>
    </source>
</reference>
<gene>
    <name evidence="4" type="ORF">I585_00459</name>
    <name evidence="3" type="ORF">UAI_00528</name>
</gene>
<dbReference type="InterPro" id="IPR010673">
    <property type="entry name" value="UPF0346"/>
</dbReference>
<feature type="domain" description="YozE SAM-like" evidence="2">
    <location>
        <begin position="17"/>
        <end position="83"/>
    </location>
</feature>
<dbReference type="AlphaFoldDB" id="R2R9Z3"/>
<dbReference type="EMBL" id="AJAK01000007">
    <property type="protein sequence ID" value="EOH80490.1"/>
    <property type="molecule type" value="Genomic_DNA"/>
</dbReference>
<organism evidence="3 5">
    <name type="scientific">Enterococcus malodoratus ATCC 43197</name>
    <dbReference type="NCBI Taxonomy" id="1158601"/>
    <lineage>
        <taxon>Bacteria</taxon>
        <taxon>Bacillati</taxon>
        <taxon>Bacillota</taxon>
        <taxon>Bacilli</taxon>
        <taxon>Lactobacillales</taxon>
        <taxon>Enterococcaceae</taxon>
        <taxon>Enterococcus</taxon>
    </lineage>
</organism>
<protein>
    <recommendedName>
        <fullName evidence="1">UPF0346 protein I585_00459</fullName>
    </recommendedName>
</protein>
<dbReference type="eggNOG" id="COG4479">
    <property type="taxonomic scope" value="Bacteria"/>
</dbReference>